<dbReference type="EMBL" id="BAAAVI010000050">
    <property type="protein sequence ID" value="GAA2892784.1"/>
    <property type="molecule type" value="Genomic_DNA"/>
</dbReference>
<evidence type="ECO:0000313" key="8">
    <source>
        <dbReference type="Proteomes" id="UP001500831"/>
    </source>
</evidence>
<dbReference type="InterPro" id="IPR009057">
    <property type="entry name" value="Homeodomain-like_sf"/>
</dbReference>
<protein>
    <submittedName>
        <fullName evidence="7">TetR/AcrR family transcriptional regulator</fullName>
    </submittedName>
</protein>
<keyword evidence="3 5" id="KW-0238">DNA-binding</keyword>
<evidence type="ECO:0000256" key="1">
    <source>
        <dbReference type="ARBA" id="ARBA00022491"/>
    </source>
</evidence>
<accession>A0ABN3W4L2</accession>
<proteinExistence type="predicted"/>
<keyword evidence="4" id="KW-0804">Transcription</keyword>
<keyword evidence="1" id="KW-0678">Repressor</keyword>
<dbReference type="InterPro" id="IPR003012">
    <property type="entry name" value="Tet_transcr_reg_TetR"/>
</dbReference>
<dbReference type="Proteomes" id="UP001500831">
    <property type="component" value="Unassembled WGS sequence"/>
</dbReference>
<comment type="caution">
    <text evidence="7">The sequence shown here is derived from an EMBL/GenBank/DDBJ whole genome shotgun (WGS) entry which is preliminary data.</text>
</comment>
<dbReference type="PANTHER" id="PTHR30055:SF151">
    <property type="entry name" value="TRANSCRIPTIONAL REGULATORY PROTEIN"/>
    <property type="match status" value="1"/>
</dbReference>
<dbReference type="PROSITE" id="PS50977">
    <property type="entry name" value="HTH_TETR_2"/>
    <property type="match status" value="1"/>
</dbReference>
<evidence type="ECO:0000256" key="5">
    <source>
        <dbReference type="PROSITE-ProRule" id="PRU00335"/>
    </source>
</evidence>
<reference evidence="7 8" key="1">
    <citation type="journal article" date="2019" name="Int. J. Syst. Evol. Microbiol.">
        <title>The Global Catalogue of Microorganisms (GCM) 10K type strain sequencing project: providing services to taxonomists for standard genome sequencing and annotation.</title>
        <authorList>
            <consortium name="The Broad Institute Genomics Platform"/>
            <consortium name="The Broad Institute Genome Sequencing Center for Infectious Disease"/>
            <person name="Wu L."/>
            <person name="Ma J."/>
        </authorList>
    </citation>
    <scope>NUCLEOTIDE SEQUENCE [LARGE SCALE GENOMIC DNA]</scope>
    <source>
        <strain evidence="7 8">JCM 6242</strain>
    </source>
</reference>
<dbReference type="SUPFAM" id="SSF48498">
    <property type="entry name" value="Tetracyclin repressor-like, C-terminal domain"/>
    <property type="match status" value="1"/>
</dbReference>
<evidence type="ECO:0000259" key="6">
    <source>
        <dbReference type="PROSITE" id="PS50977"/>
    </source>
</evidence>
<evidence type="ECO:0000256" key="3">
    <source>
        <dbReference type="ARBA" id="ARBA00023125"/>
    </source>
</evidence>
<evidence type="ECO:0000256" key="4">
    <source>
        <dbReference type="ARBA" id="ARBA00023163"/>
    </source>
</evidence>
<dbReference type="InterPro" id="IPR004111">
    <property type="entry name" value="Repressor_TetR_C"/>
</dbReference>
<dbReference type="PRINTS" id="PR00400">
    <property type="entry name" value="TETREPRESSOR"/>
</dbReference>
<keyword evidence="8" id="KW-1185">Reference proteome</keyword>
<dbReference type="InterPro" id="IPR036271">
    <property type="entry name" value="Tet_transcr_reg_TetR-rel_C_sf"/>
</dbReference>
<sequence>MLSRDRIVAAALDLVDAEGLEAVSTRRLAAELGVSGPSLYNHVATKEELIDSVVDAVLGEVDTSMFTRLGADDQDWRAALAAWAESYRATLAAHPNIVPVVAQGPGRRANALRIADAVFGGLVAAGWPRREATRVGALMRYFITGSALGSFAGGFPDDATVYEGNYSHLDQAHLLADRQQEINESAFAAGLQALLDGLELRYRAMSGSGRDAGTRVP</sequence>
<dbReference type="PROSITE" id="PS01081">
    <property type="entry name" value="HTH_TETR_1"/>
    <property type="match status" value="1"/>
</dbReference>
<name>A0ABN3W4L2_9ACTN</name>
<dbReference type="Pfam" id="PF00440">
    <property type="entry name" value="TetR_N"/>
    <property type="match status" value="1"/>
</dbReference>
<keyword evidence="2" id="KW-0805">Transcription regulation</keyword>
<evidence type="ECO:0000256" key="2">
    <source>
        <dbReference type="ARBA" id="ARBA00023015"/>
    </source>
</evidence>
<feature type="DNA-binding region" description="H-T-H motif" evidence="5">
    <location>
        <begin position="24"/>
        <end position="43"/>
    </location>
</feature>
<gene>
    <name evidence="7" type="ORF">GCM10010517_57280</name>
</gene>
<dbReference type="Pfam" id="PF02909">
    <property type="entry name" value="TetR_C_1"/>
    <property type="match status" value="1"/>
</dbReference>
<dbReference type="Gene3D" id="1.10.357.10">
    <property type="entry name" value="Tetracycline Repressor, domain 2"/>
    <property type="match status" value="1"/>
</dbReference>
<dbReference type="InterPro" id="IPR001647">
    <property type="entry name" value="HTH_TetR"/>
</dbReference>
<organism evidence="7 8">
    <name type="scientific">Streptosporangium fragile</name>
    <dbReference type="NCBI Taxonomy" id="46186"/>
    <lineage>
        <taxon>Bacteria</taxon>
        <taxon>Bacillati</taxon>
        <taxon>Actinomycetota</taxon>
        <taxon>Actinomycetes</taxon>
        <taxon>Streptosporangiales</taxon>
        <taxon>Streptosporangiaceae</taxon>
        <taxon>Streptosporangium</taxon>
    </lineage>
</organism>
<feature type="domain" description="HTH tetR-type" evidence="6">
    <location>
        <begin position="1"/>
        <end position="61"/>
    </location>
</feature>
<dbReference type="InterPro" id="IPR023772">
    <property type="entry name" value="DNA-bd_HTH_TetR-type_CS"/>
</dbReference>
<evidence type="ECO:0000313" key="7">
    <source>
        <dbReference type="EMBL" id="GAA2892784.1"/>
    </source>
</evidence>
<dbReference type="PRINTS" id="PR00455">
    <property type="entry name" value="HTHTETR"/>
</dbReference>
<dbReference type="PANTHER" id="PTHR30055">
    <property type="entry name" value="HTH-TYPE TRANSCRIPTIONAL REGULATOR RUTR"/>
    <property type="match status" value="1"/>
</dbReference>
<dbReference type="InterPro" id="IPR050109">
    <property type="entry name" value="HTH-type_TetR-like_transc_reg"/>
</dbReference>
<dbReference type="SUPFAM" id="SSF46689">
    <property type="entry name" value="Homeodomain-like"/>
    <property type="match status" value="1"/>
</dbReference>